<proteinExistence type="predicted"/>
<dbReference type="Proteomes" id="UP000325902">
    <property type="component" value="Unassembled WGS sequence"/>
</dbReference>
<dbReference type="Gene3D" id="2.60.20.10">
    <property type="entry name" value="Crystallins"/>
    <property type="match status" value="1"/>
</dbReference>
<dbReference type="EMBL" id="VCHE01000016">
    <property type="protein sequence ID" value="KAB2577676.1"/>
    <property type="molecule type" value="Genomic_DNA"/>
</dbReference>
<protein>
    <submittedName>
        <fullName evidence="1">Uncharacterized protein</fullName>
    </submittedName>
</protein>
<sequence length="134" mass="14971">MTLAAPPKFPPEVFESPVLANLTTGSVNDNTVALNSKRAEQASATYCEHSMHTAPCASFSFMANQCYNLPPYWNDKLSSIFPTSRTDRCDVWTDSSCTGRSLTVTWPGVNRLADKDMNDQVSSIRCYKFGWMRD</sequence>
<evidence type="ECO:0000313" key="2">
    <source>
        <dbReference type="Proteomes" id="UP000325902"/>
    </source>
</evidence>
<gene>
    <name evidence="1" type="ORF">DBV05_g3840</name>
</gene>
<dbReference type="AlphaFoldDB" id="A0A5N5DIH5"/>
<evidence type="ECO:0000313" key="1">
    <source>
        <dbReference type="EMBL" id="KAB2577676.1"/>
    </source>
</evidence>
<accession>A0A5N5DIH5</accession>
<reference evidence="1 2" key="1">
    <citation type="journal article" date="2019" name="Sci. Rep.">
        <title>A multi-omics analysis of the grapevine pathogen Lasiodiplodia theobromae reveals that temperature affects the expression of virulence- and pathogenicity-related genes.</title>
        <authorList>
            <person name="Felix C."/>
            <person name="Meneses R."/>
            <person name="Goncalves M.F.M."/>
            <person name="Tilleman L."/>
            <person name="Duarte A.S."/>
            <person name="Jorrin-Novo J.V."/>
            <person name="Van de Peer Y."/>
            <person name="Deforce D."/>
            <person name="Van Nieuwerburgh F."/>
            <person name="Esteves A.C."/>
            <person name="Alves A."/>
        </authorList>
    </citation>
    <scope>NUCLEOTIDE SEQUENCE [LARGE SCALE GENOMIC DNA]</scope>
    <source>
        <strain evidence="1 2">LA-SOL3</strain>
    </source>
</reference>
<organism evidence="1 2">
    <name type="scientific">Lasiodiplodia theobromae</name>
    <dbReference type="NCBI Taxonomy" id="45133"/>
    <lineage>
        <taxon>Eukaryota</taxon>
        <taxon>Fungi</taxon>
        <taxon>Dikarya</taxon>
        <taxon>Ascomycota</taxon>
        <taxon>Pezizomycotina</taxon>
        <taxon>Dothideomycetes</taxon>
        <taxon>Dothideomycetes incertae sedis</taxon>
        <taxon>Botryosphaeriales</taxon>
        <taxon>Botryosphaeriaceae</taxon>
        <taxon>Lasiodiplodia</taxon>
    </lineage>
</organism>
<name>A0A5N5DIH5_9PEZI</name>
<comment type="caution">
    <text evidence="1">The sequence shown here is derived from an EMBL/GenBank/DDBJ whole genome shotgun (WGS) entry which is preliminary data.</text>
</comment>
<keyword evidence="2" id="KW-1185">Reference proteome</keyword>
<dbReference type="OrthoDB" id="3933616at2759"/>